<name>A0AAW1I530_SAPOF</name>
<feature type="domain" description="F-box" evidence="1">
    <location>
        <begin position="9"/>
        <end position="44"/>
    </location>
</feature>
<dbReference type="SUPFAM" id="SSF52058">
    <property type="entry name" value="L domain-like"/>
    <property type="match status" value="1"/>
</dbReference>
<keyword evidence="4" id="KW-1185">Reference proteome</keyword>
<dbReference type="InterPro" id="IPR050232">
    <property type="entry name" value="FBL13/AtMIF1-like"/>
</dbReference>
<proteinExistence type="predicted"/>
<sequence>MCCKEDDRLSSLPSDIIIIILSFLPLKSAVSTSIKSRSWRYLWTHITALRFTLPYYVTIKSYFDLYHAIGLLSWQRVYIFELIIVPSTTTSLRAATGINIDKLGYYWHCKGHNIKEFKVTFENYDYMIDVPTYIFEMQSIEVLELGGFRIGNLEINHKLPKLRKLVIDICGSDLDYLGNLVKSCPMLEILRVGVDVWEKLAYPIEIKSRNLKLVSINLFGAPKYSIHGKKKVVFDAPKLEYLEFNSPIIMKFCFLKTPSGLLRAKLSFGDGKLYTGLAECSINPKQGLLTVLNPIIWVRTLRLSGDTLHALRKIDQYNVQEFRKLTHVEMKLSSRGHVSFIDVKKVLQRCPNLESLVLMKRSDSYLWVGSLLPCLFKTMFVDRYWWFKGFSEFCDVKMVCNFVNVVKDEKMMIEITMHIYQDDQLVECVKDFVLPNQLWVLTQ</sequence>
<dbReference type="AlphaFoldDB" id="A0AAW1I530"/>
<dbReference type="PANTHER" id="PTHR31900:SF31">
    <property type="entry name" value="F-BOX_LRR-REPEAT PROTEIN 13-LIKE"/>
    <property type="match status" value="1"/>
</dbReference>
<dbReference type="InterPro" id="IPR053781">
    <property type="entry name" value="F-box_AtFBL13-like"/>
</dbReference>
<evidence type="ECO:0000259" key="1">
    <source>
        <dbReference type="Pfam" id="PF00646"/>
    </source>
</evidence>
<dbReference type="InterPro" id="IPR055411">
    <property type="entry name" value="LRR_FXL15/At3g58940/PEG3-like"/>
</dbReference>
<dbReference type="InterPro" id="IPR032675">
    <property type="entry name" value="LRR_dom_sf"/>
</dbReference>
<dbReference type="PANTHER" id="PTHR31900">
    <property type="entry name" value="F-BOX/RNI SUPERFAMILY PROTEIN-RELATED"/>
    <property type="match status" value="1"/>
</dbReference>
<evidence type="ECO:0000313" key="4">
    <source>
        <dbReference type="Proteomes" id="UP001443914"/>
    </source>
</evidence>
<protein>
    <recommendedName>
        <fullName evidence="5">F-box domain-containing protein</fullName>
    </recommendedName>
</protein>
<dbReference type="Proteomes" id="UP001443914">
    <property type="component" value="Unassembled WGS sequence"/>
</dbReference>
<accession>A0AAW1I530</accession>
<comment type="caution">
    <text evidence="3">The sequence shown here is derived from an EMBL/GenBank/DDBJ whole genome shotgun (WGS) entry which is preliminary data.</text>
</comment>
<dbReference type="InterPro" id="IPR001810">
    <property type="entry name" value="F-box_dom"/>
</dbReference>
<evidence type="ECO:0008006" key="5">
    <source>
        <dbReference type="Google" id="ProtNLM"/>
    </source>
</evidence>
<dbReference type="Gene3D" id="3.80.10.10">
    <property type="entry name" value="Ribonuclease Inhibitor"/>
    <property type="match status" value="1"/>
</dbReference>
<evidence type="ECO:0000313" key="3">
    <source>
        <dbReference type="EMBL" id="KAK9684482.1"/>
    </source>
</evidence>
<evidence type="ECO:0000259" key="2">
    <source>
        <dbReference type="Pfam" id="PF24758"/>
    </source>
</evidence>
<dbReference type="Gene3D" id="1.20.1280.50">
    <property type="match status" value="1"/>
</dbReference>
<dbReference type="SUPFAM" id="SSF81383">
    <property type="entry name" value="F-box domain"/>
    <property type="match status" value="1"/>
</dbReference>
<dbReference type="Pfam" id="PF24758">
    <property type="entry name" value="LRR_At5g56370"/>
    <property type="match status" value="1"/>
</dbReference>
<dbReference type="InterPro" id="IPR036047">
    <property type="entry name" value="F-box-like_dom_sf"/>
</dbReference>
<dbReference type="CDD" id="cd22160">
    <property type="entry name" value="F-box_AtFBL13-like"/>
    <property type="match status" value="1"/>
</dbReference>
<gene>
    <name evidence="3" type="ORF">RND81_10G212900</name>
</gene>
<feature type="domain" description="F-box/LRR-repeat protein 15/At3g58940/PEG3-like LRR" evidence="2">
    <location>
        <begin position="112"/>
        <end position="244"/>
    </location>
</feature>
<dbReference type="EMBL" id="JBDFQZ010000010">
    <property type="protein sequence ID" value="KAK9684482.1"/>
    <property type="molecule type" value="Genomic_DNA"/>
</dbReference>
<reference evidence="3" key="1">
    <citation type="submission" date="2024-03" db="EMBL/GenBank/DDBJ databases">
        <title>WGS assembly of Saponaria officinalis var. Norfolk2.</title>
        <authorList>
            <person name="Jenkins J."/>
            <person name="Shu S."/>
            <person name="Grimwood J."/>
            <person name="Barry K."/>
            <person name="Goodstein D."/>
            <person name="Schmutz J."/>
            <person name="Leebens-Mack J."/>
            <person name="Osbourn A."/>
        </authorList>
    </citation>
    <scope>NUCLEOTIDE SEQUENCE [LARGE SCALE GENOMIC DNA]</scope>
    <source>
        <strain evidence="3">JIC</strain>
    </source>
</reference>
<dbReference type="Pfam" id="PF00646">
    <property type="entry name" value="F-box"/>
    <property type="match status" value="1"/>
</dbReference>
<organism evidence="3 4">
    <name type="scientific">Saponaria officinalis</name>
    <name type="common">Common soapwort</name>
    <name type="synonym">Lychnis saponaria</name>
    <dbReference type="NCBI Taxonomy" id="3572"/>
    <lineage>
        <taxon>Eukaryota</taxon>
        <taxon>Viridiplantae</taxon>
        <taxon>Streptophyta</taxon>
        <taxon>Embryophyta</taxon>
        <taxon>Tracheophyta</taxon>
        <taxon>Spermatophyta</taxon>
        <taxon>Magnoliopsida</taxon>
        <taxon>eudicotyledons</taxon>
        <taxon>Gunneridae</taxon>
        <taxon>Pentapetalae</taxon>
        <taxon>Caryophyllales</taxon>
        <taxon>Caryophyllaceae</taxon>
        <taxon>Caryophylleae</taxon>
        <taxon>Saponaria</taxon>
    </lineage>
</organism>